<feature type="region of interest" description="Disordered" evidence="1">
    <location>
        <begin position="102"/>
        <end position="121"/>
    </location>
</feature>
<dbReference type="AlphaFoldDB" id="A0A0C2V4K9"/>
<reference evidence="2 3" key="1">
    <citation type="submission" date="2015-01" db="EMBL/GenBank/DDBJ databases">
        <title>Genome Sequence of Magnetospirillum magnetotacticum Strain MS-1.</title>
        <authorList>
            <person name="Marinov G.K."/>
            <person name="Smalley M.D."/>
            <person name="DeSalvo G."/>
        </authorList>
    </citation>
    <scope>NUCLEOTIDE SEQUENCE [LARGE SCALE GENOMIC DNA]</scope>
    <source>
        <strain evidence="2 3">MS-1</strain>
    </source>
</reference>
<feature type="compositionally biased region" description="Basic and acidic residues" evidence="1">
    <location>
        <begin position="149"/>
        <end position="159"/>
    </location>
</feature>
<protein>
    <submittedName>
        <fullName evidence="2">Uncharacterized protein</fullName>
    </submittedName>
</protein>
<accession>A0A0C2V4K9</accession>
<dbReference type="EMBL" id="JXSL01000020">
    <property type="protein sequence ID" value="KIM00022.1"/>
    <property type="molecule type" value="Genomic_DNA"/>
</dbReference>
<sequence length="192" mass="21479">MVADTRQVLHTTAADHHHRVFLKVVTFARNVRGNLETVGQAHAGDLTKRRVRLLRSGRVHASANAALLRAGLHGGDLVARRHRLARLTDQLIDRGHSVTFPSHRSLDAKPEKKPACGSPPGFSYDLGRRPVRRCHQCFASLGTTKTVQADRYRSPEKRASYLSARPPSSERVGTFRRPARGSPIRFQRVDSW</sequence>
<comment type="caution">
    <text evidence="2">The sequence shown here is derived from an EMBL/GenBank/DDBJ whole genome shotgun (WGS) entry which is preliminary data.</text>
</comment>
<evidence type="ECO:0000313" key="3">
    <source>
        <dbReference type="Proteomes" id="UP000031971"/>
    </source>
</evidence>
<dbReference type="Proteomes" id="UP000031971">
    <property type="component" value="Unassembled WGS sequence"/>
</dbReference>
<name>A0A0C2V4K9_PARME</name>
<dbReference type="STRING" id="272627.CCC_02810"/>
<organism evidence="2 3">
    <name type="scientific">Paramagnetospirillum magnetotacticum MS-1</name>
    <dbReference type="NCBI Taxonomy" id="272627"/>
    <lineage>
        <taxon>Bacteria</taxon>
        <taxon>Pseudomonadati</taxon>
        <taxon>Pseudomonadota</taxon>
        <taxon>Alphaproteobacteria</taxon>
        <taxon>Rhodospirillales</taxon>
        <taxon>Magnetospirillaceae</taxon>
        <taxon>Paramagnetospirillum</taxon>
    </lineage>
</organism>
<feature type="region of interest" description="Disordered" evidence="1">
    <location>
        <begin position="149"/>
        <end position="180"/>
    </location>
</feature>
<feature type="compositionally biased region" description="Basic and acidic residues" evidence="1">
    <location>
        <begin position="104"/>
        <end position="114"/>
    </location>
</feature>
<evidence type="ECO:0000256" key="1">
    <source>
        <dbReference type="SAM" id="MobiDB-lite"/>
    </source>
</evidence>
<evidence type="ECO:0000313" key="2">
    <source>
        <dbReference type="EMBL" id="KIM00022.1"/>
    </source>
</evidence>
<keyword evidence="3" id="KW-1185">Reference proteome</keyword>
<proteinExistence type="predicted"/>
<gene>
    <name evidence="2" type="ORF">CCC_02810</name>
</gene>